<reference evidence="2 3" key="1">
    <citation type="submission" date="2019-07" db="EMBL/GenBank/DDBJ databases">
        <title>Whole genome shotgun sequence of Aliivibrio fischeri NBRC 101058.</title>
        <authorList>
            <person name="Hosoyama A."/>
            <person name="Uohara A."/>
            <person name="Ohji S."/>
            <person name="Ichikawa N."/>
        </authorList>
    </citation>
    <scope>NUCLEOTIDE SEQUENCE [LARGE SCALE GENOMIC DNA]</scope>
    <source>
        <strain evidence="2 3">NBRC 101058</strain>
    </source>
</reference>
<name>A0A510UIE6_ALIFS</name>
<gene>
    <name evidence="2" type="ORF">AFI02nite_24440</name>
</gene>
<organism evidence="2 3">
    <name type="scientific">Aliivibrio fischeri</name>
    <name type="common">Vibrio fischeri</name>
    <dbReference type="NCBI Taxonomy" id="668"/>
    <lineage>
        <taxon>Bacteria</taxon>
        <taxon>Pseudomonadati</taxon>
        <taxon>Pseudomonadota</taxon>
        <taxon>Gammaproteobacteria</taxon>
        <taxon>Vibrionales</taxon>
        <taxon>Vibrionaceae</taxon>
        <taxon>Aliivibrio</taxon>
    </lineage>
</organism>
<protein>
    <recommendedName>
        <fullName evidence="4">Chromosome partitioning protein ParA</fullName>
    </recommendedName>
</protein>
<proteinExistence type="predicted"/>
<feature type="signal peptide" evidence="1">
    <location>
        <begin position="1"/>
        <end position="23"/>
    </location>
</feature>
<dbReference type="AlphaFoldDB" id="A0A510UIE6"/>
<feature type="chain" id="PRO_5021709293" description="Chromosome partitioning protein ParA" evidence="1">
    <location>
        <begin position="24"/>
        <end position="478"/>
    </location>
</feature>
<accession>A0A510UIE6</accession>
<sequence>MKNKPFSALLLMLILGTPSVTHAEIKTGYFIDSPVTGLYYQTSSQLSGTTNKGAFEYRTGDVVRFFLGTDENGYLISTLSGQEVVTPTLATTTPSKSINLTRLLLSLDSSPSNRDEITLASKMLSNVDFQQRLKQIDINVLDSSSKELNIDLVSVKEAVEHLNLSQQYIEDNFTSDDIIYEPANKHLKHIIIKKKDWQGRMCAYDIKYHHHPKYRPSFGNMEYTVTDTHLIQYPSAGDYFNGCELDTSHPMIADKSPISEFEGFGGMIGCAATGCTRNDLNGFTLDDYNDEGDWKYRTIAMNFDPETELMMEKIQGLGPNEHVRHQNRGEQIAFIYPIDKEEKIPFEGVWQQTQYHGQKIETHCLLVKNHQVLKHPKIGKTCPKNEEQYTLNVTKDYADMWWVNNKDNSAQLEQMNLLVRWYLNGNQVQHTTWEYLPAGRDWKQGVLYRYRQTLQRQPNGIETMDTFSVSEFSKILRN</sequence>
<evidence type="ECO:0000313" key="2">
    <source>
        <dbReference type="EMBL" id="GEK14408.1"/>
    </source>
</evidence>
<evidence type="ECO:0008006" key="4">
    <source>
        <dbReference type="Google" id="ProtNLM"/>
    </source>
</evidence>
<dbReference type="Proteomes" id="UP000321787">
    <property type="component" value="Unassembled WGS sequence"/>
</dbReference>
<comment type="caution">
    <text evidence="2">The sequence shown here is derived from an EMBL/GenBank/DDBJ whole genome shotgun (WGS) entry which is preliminary data.</text>
</comment>
<keyword evidence="1" id="KW-0732">Signal</keyword>
<evidence type="ECO:0000256" key="1">
    <source>
        <dbReference type="SAM" id="SignalP"/>
    </source>
</evidence>
<dbReference type="EMBL" id="BJTZ01000015">
    <property type="protein sequence ID" value="GEK14408.1"/>
    <property type="molecule type" value="Genomic_DNA"/>
</dbReference>
<dbReference type="RefSeq" id="WP_146864708.1">
    <property type="nucleotide sequence ID" value="NZ_BJTZ01000015.1"/>
</dbReference>
<evidence type="ECO:0000313" key="3">
    <source>
        <dbReference type="Proteomes" id="UP000321787"/>
    </source>
</evidence>